<dbReference type="InParanoid" id="A0A2J6TJZ0"/>
<keyword evidence="3" id="KW-1185">Reference proteome</keyword>
<feature type="region of interest" description="Disordered" evidence="1">
    <location>
        <begin position="243"/>
        <end position="264"/>
    </location>
</feature>
<proteinExistence type="predicted"/>
<sequence>MAFYFALPSDESQHLAGFSAFERQVFSDLVHTLRLGVHLHQKVDGSASELDETVEGHALAQKYIATALASDFTADKFFPLRLTGASMRQIIQILPIQSSTTALDVFQLAIFRVFGFGDKAHLTALTLPQSTSPNFNSLATTITAWGGPSNIALPVYGNFQVVKSKVPTMLTLLWEFSQALHNDYTTQKTTGAALTFASVYKSLADKRIPSLPSGGIIPWVLVSDFVEYGICLSPTAQDLAEHIMPSSKSSKGSPSGPTAGLKHAADISKEEMPKDAAALAGVLRKVMQVLMKPGKEMKTVMKLVGACEEAQGRKVNVVDVEHALCKVSRQLGMAKKVKG</sequence>
<dbReference type="OrthoDB" id="3542933at2759"/>
<evidence type="ECO:0000256" key="1">
    <source>
        <dbReference type="SAM" id="MobiDB-lite"/>
    </source>
</evidence>
<name>A0A2J6TJZ0_9HELO</name>
<dbReference type="RefSeq" id="XP_024740241.1">
    <property type="nucleotide sequence ID" value="XM_024886575.1"/>
</dbReference>
<evidence type="ECO:0000313" key="3">
    <source>
        <dbReference type="Proteomes" id="UP000235371"/>
    </source>
</evidence>
<feature type="compositionally biased region" description="Low complexity" evidence="1">
    <location>
        <begin position="245"/>
        <end position="257"/>
    </location>
</feature>
<dbReference type="GeneID" id="36594652"/>
<dbReference type="Proteomes" id="UP000235371">
    <property type="component" value="Unassembled WGS sequence"/>
</dbReference>
<gene>
    <name evidence="2" type="ORF">K444DRAFT_661352</name>
</gene>
<dbReference type="AlphaFoldDB" id="A0A2J6TJZ0"/>
<dbReference type="EMBL" id="KZ613782">
    <property type="protein sequence ID" value="PMD63337.1"/>
    <property type="molecule type" value="Genomic_DNA"/>
</dbReference>
<reference evidence="2 3" key="1">
    <citation type="submission" date="2016-04" db="EMBL/GenBank/DDBJ databases">
        <title>A degradative enzymes factory behind the ericoid mycorrhizal symbiosis.</title>
        <authorList>
            <consortium name="DOE Joint Genome Institute"/>
            <person name="Martino E."/>
            <person name="Morin E."/>
            <person name="Grelet G."/>
            <person name="Kuo A."/>
            <person name="Kohler A."/>
            <person name="Daghino S."/>
            <person name="Barry K."/>
            <person name="Choi C."/>
            <person name="Cichocki N."/>
            <person name="Clum A."/>
            <person name="Copeland A."/>
            <person name="Hainaut M."/>
            <person name="Haridas S."/>
            <person name="Labutti K."/>
            <person name="Lindquist E."/>
            <person name="Lipzen A."/>
            <person name="Khouja H.-R."/>
            <person name="Murat C."/>
            <person name="Ohm R."/>
            <person name="Olson A."/>
            <person name="Spatafora J."/>
            <person name="Veneault-Fourrey C."/>
            <person name="Henrissat B."/>
            <person name="Grigoriev I."/>
            <person name="Martin F."/>
            <person name="Perotto S."/>
        </authorList>
    </citation>
    <scope>NUCLEOTIDE SEQUENCE [LARGE SCALE GENOMIC DNA]</scope>
    <source>
        <strain evidence="2 3">E</strain>
    </source>
</reference>
<evidence type="ECO:0000313" key="2">
    <source>
        <dbReference type="EMBL" id="PMD63337.1"/>
    </source>
</evidence>
<protein>
    <submittedName>
        <fullName evidence="2">Uncharacterized protein</fullName>
    </submittedName>
</protein>
<accession>A0A2J6TJZ0</accession>
<organism evidence="2 3">
    <name type="scientific">Hyaloscypha bicolor E</name>
    <dbReference type="NCBI Taxonomy" id="1095630"/>
    <lineage>
        <taxon>Eukaryota</taxon>
        <taxon>Fungi</taxon>
        <taxon>Dikarya</taxon>
        <taxon>Ascomycota</taxon>
        <taxon>Pezizomycotina</taxon>
        <taxon>Leotiomycetes</taxon>
        <taxon>Helotiales</taxon>
        <taxon>Hyaloscyphaceae</taxon>
        <taxon>Hyaloscypha</taxon>
        <taxon>Hyaloscypha bicolor</taxon>
    </lineage>
</organism>